<reference evidence="3" key="1">
    <citation type="submission" date="2016-09" db="EMBL/GenBank/DDBJ databases">
        <authorList>
            <person name="Wibberg D."/>
        </authorList>
    </citation>
    <scope>NUCLEOTIDE SEQUENCE [LARGE SCALE GENOMIC DNA]</scope>
</reference>
<dbReference type="AlphaFoldDB" id="A0A1M4MVT3"/>
<evidence type="ECO:0000313" key="2">
    <source>
        <dbReference type="EMBL" id="SCM66582.1"/>
    </source>
</evidence>
<feature type="compositionally biased region" description="Low complexity" evidence="1">
    <location>
        <begin position="85"/>
        <end position="100"/>
    </location>
</feature>
<proteinExistence type="predicted"/>
<evidence type="ECO:0000256" key="1">
    <source>
        <dbReference type="SAM" id="MobiDB-lite"/>
    </source>
</evidence>
<gene>
    <name evidence="2" type="ORF">KARMA_0761</name>
</gene>
<sequence>MCKENEFTRAKKALADLKNQPPKRSRALMALVQDLVEEIQDAMGRGYTLSEILAALNATRGPDDQINFFTFRNYLQKARAERGLAPVQPKRAKAPARAPSRPLPEMTRPKAQTPSAPRQPDAQNAHHTSSHKTVGRNMKGSL</sequence>
<keyword evidence="3" id="KW-1185">Reference proteome</keyword>
<dbReference type="Proteomes" id="UP000184085">
    <property type="component" value="Unassembled WGS sequence"/>
</dbReference>
<accession>A0A1M4MVT3</accession>
<dbReference type="RefSeq" id="WP_072704322.1">
    <property type="nucleotide sequence ID" value="NZ_FMJB01000030.1"/>
</dbReference>
<name>A0A1M4MVT3_9RHOB</name>
<dbReference type="EMBL" id="FMJB01000030">
    <property type="protein sequence ID" value="SCM66582.1"/>
    <property type="molecule type" value="Genomic_DNA"/>
</dbReference>
<feature type="compositionally biased region" description="Polar residues" evidence="1">
    <location>
        <begin position="110"/>
        <end position="127"/>
    </location>
</feature>
<protein>
    <submittedName>
        <fullName evidence="2">Uncharacterized protein</fullName>
    </submittedName>
</protein>
<evidence type="ECO:0000313" key="3">
    <source>
        <dbReference type="Proteomes" id="UP000184085"/>
    </source>
</evidence>
<feature type="region of interest" description="Disordered" evidence="1">
    <location>
        <begin position="80"/>
        <end position="142"/>
    </location>
</feature>
<organism evidence="2 3">
    <name type="scientific">Donghicola eburneus</name>
    <dbReference type="NCBI Taxonomy" id="393278"/>
    <lineage>
        <taxon>Bacteria</taxon>
        <taxon>Pseudomonadati</taxon>
        <taxon>Pseudomonadota</taxon>
        <taxon>Alphaproteobacteria</taxon>
        <taxon>Rhodobacterales</taxon>
        <taxon>Roseobacteraceae</taxon>
        <taxon>Donghicola</taxon>
    </lineage>
</organism>